<dbReference type="Gene3D" id="1.10.1220.10">
    <property type="entry name" value="Met repressor-like"/>
    <property type="match status" value="1"/>
</dbReference>
<organism evidence="2 3">
    <name type="scientific">Gluconacetobacter tumulicola</name>
    <dbReference type="NCBI Taxonomy" id="1017177"/>
    <lineage>
        <taxon>Bacteria</taxon>
        <taxon>Pseudomonadati</taxon>
        <taxon>Pseudomonadota</taxon>
        <taxon>Alphaproteobacteria</taxon>
        <taxon>Acetobacterales</taxon>
        <taxon>Acetobacteraceae</taxon>
        <taxon>Gluconacetobacter</taxon>
    </lineage>
</organism>
<feature type="domain" description="Ribbon-helix-helix protein CopG" evidence="1">
    <location>
        <begin position="9"/>
        <end position="48"/>
    </location>
</feature>
<evidence type="ECO:0000313" key="3">
    <source>
        <dbReference type="Proteomes" id="UP000525623"/>
    </source>
</evidence>
<dbReference type="PANTHER" id="PTHR40688">
    <property type="match status" value="1"/>
</dbReference>
<gene>
    <name evidence="2" type="ORF">HLH29_11145</name>
</gene>
<dbReference type="AlphaFoldDB" id="A0A7W4JEI4"/>
<dbReference type="EMBL" id="JABEQL010000013">
    <property type="protein sequence ID" value="MBB2179718.1"/>
    <property type="molecule type" value="Genomic_DNA"/>
</dbReference>
<name>A0A7W4JEI4_9PROT</name>
<dbReference type="GO" id="GO:0006355">
    <property type="term" value="P:regulation of DNA-templated transcription"/>
    <property type="evidence" value="ECO:0007669"/>
    <property type="project" value="InterPro"/>
</dbReference>
<dbReference type="InterPro" id="IPR013321">
    <property type="entry name" value="Arc_rbn_hlx_hlx"/>
</dbReference>
<protein>
    <submittedName>
        <fullName evidence="2">Ribbon-helix-helix protein, CopG family</fullName>
    </submittedName>
</protein>
<dbReference type="SUPFAM" id="SSF47598">
    <property type="entry name" value="Ribbon-helix-helix"/>
    <property type="match status" value="1"/>
</dbReference>
<dbReference type="PANTHER" id="PTHR40688:SF2">
    <property type="entry name" value="RIBBON-HELIX-HELIX PROTEIN COPG DOMAIN-CONTAINING PROTEIN"/>
    <property type="match status" value="1"/>
</dbReference>
<dbReference type="InterPro" id="IPR052991">
    <property type="entry name" value="Non-func_TypeII_TA_Antitoxin"/>
</dbReference>
<accession>A0A7W4JEI4</accession>
<proteinExistence type="predicted"/>
<dbReference type="Proteomes" id="UP000525623">
    <property type="component" value="Unassembled WGS sequence"/>
</dbReference>
<evidence type="ECO:0000259" key="1">
    <source>
        <dbReference type="Pfam" id="PF01402"/>
    </source>
</evidence>
<reference evidence="2 3" key="1">
    <citation type="submission" date="2020-04" db="EMBL/GenBank/DDBJ databases">
        <title>Description of novel Gluconacetobacter.</title>
        <authorList>
            <person name="Sombolestani A."/>
        </authorList>
    </citation>
    <scope>NUCLEOTIDE SEQUENCE [LARGE SCALE GENOMIC DNA]</scope>
    <source>
        <strain evidence="2 3">LMG 27725</strain>
    </source>
</reference>
<dbReference type="Pfam" id="PF01402">
    <property type="entry name" value="RHH_1"/>
    <property type="match status" value="1"/>
</dbReference>
<dbReference type="InterPro" id="IPR002145">
    <property type="entry name" value="CopG"/>
</dbReference>
<keyword evidence="3" id="KW-1185">Reference proteome</keyword>
<comment type="caution">
    <text evidence="2">The sequence shown here is derived from an EMBL/GenBank/DDBJ whole genome shotgun (WGS) entry which is preliminary data.</text>
</comment>
<dbReference type="CDD" id="cd22233">
    <property type="entry name" value="RHH_CopAso-like"/>
    <property type="match status" value="1"/>
</dbReference>
<dbReference type="RefSeq" id="WP_182966745.1">
    <property type="nucleotide sequence ID" value="NZ_BAABGC010000072.1"/>
</dbReference>
<dbReference type="InterPro" id="IPR010985">
    <property type="entry name" value="Ribbon_hlx_hlx"/>
</dbReference>
<sequence length="93" mass="10433">MGQAPETRVITAHVPAALAEQVDQIAHRLERSRGWIVKQALSAYLAQEEERDRLTREALADVDAGRVIDHSAMRAWADSLSTDRPLPRPSYDK</sequence>
<evidence type="ECO:0000313" key="2">
    <source>
        <dbReference type="EMBL" id="MBB2179718.1"/>
    </source>
</evidence>